<dbReference type="EMBL" id="MGEP01000055">
    <property type="protein sequence ID" value="OGL86004.1"/>
    <property type="molecule type" value="Genomic_DNA"/>
</dbReference>
<dbReference type="SUPFAM" id="SSF53254">
    <property type="entry name" value="Phosphoglycerate mutase-like"/>
    <property type="match status" value="1"/>
</dbReference>
<evidence type="ECO:0000313" key="1">
    <source>
        <dbReference type="EMBL" id="OGL86004.1"/>
    </source>
</evidence>
<dbReference type="Proteomes" id="UP000178723">
    <property type="component" value="Unassembled WGS sequence"/>
</dbReference>
<evidence type="ECO:0000313" key="2">
    <source>
        <dbReference type="Proteomes" id="UP000178723"/>
    </source>
</evidence>
<dbReference type="Gene3D" id="3.40.50.1240">
    <property type="entry name" value="Phosphoglycerate mutase-like"/>
    <property type="match status" value="1"/>
</dbReference>
<organism evidence="1 2">
    <name type="scientific">Candidatus Uhrbacteria bacterium RIFCSPLOWO2_02_FULL_48_12</name>
    <dbReference type="NCBI Taxonomy" id="1802407"/>
    <lineage>
        <taxon>Bacteria</taxon>
        <taxon>Candidatus Uhriibacteriota</taxon>
    </lineage>
</organism>
<protein>
    <submittedName>
        <fullName evidence="1">Uncharacterized protein</fullName>
    </submittedName>
</protein>
<sequence>MYREYFKTKYETGLDNTPITERRRAMILKNAQFVAQMWHQFCDIQRLALVEIRHANKADNKPRGGLSARGEEQASLMGLTIGPVLHSLTARRGMCRFYSSNTGRCFRTIWHLIATFHNVMDPETLISIPKELDIPYLGPNDEDAKTCTKVAEKLGISRNEAFALNWQKYGFKRLGEAPTASSARIQRGLTELLIRQPNDVRVVIYCGNSPVMNEAVGIPGVMAELEALFFAHENGQFQLLGRAAPEFSD</sequence>
<comment type="caution">
    <text evidence="1">The sequence shown here is derived from an EMBL/GenBank/DDBJ whole genome shotgun (WGS) entry which is preliminary data.</text>
</comment>
<gene>
    <name evidence="1" type="ORF">A3I40_00530</name>
</gene>
<proteinExistence type="predicted"/>
<dbReference type="STRING" id="1802407.A3I40_00530"/>
<dbReference type="InterPro" id="IPR029033">
    <property type="entry name" value="His_PPase_superfam"/>
</dbReference>
<reference evidence="1 2" key="1">
    <citation type="journal article" date="2016" name="Nat. Commun.">
        <title>Thousands of microbial genomes shed light on interconnected biogeochemical processes in an aquifer system.</title>
        <authorList>
            <person name="Anantharaman K."/>
            <person name="Brown C.T."/>
            <person name="Hug L.A."/>
            <person name="Sharon I."/>
            <person name="Castelle C.J."/>
            <person name="Probst A.J."/>
            <person name="Thomas B.C."/>
            <person name="Singh A."/>
            <person name="Wilkins M.J."/>
            <person name="Karaoz U."/>
            <person name="Brodie E.L."/>
            <person name="Williams K.H."/>
            <person name="Hubbard S.S."/>
            <person name="Banfield J.F."/>
        </authorList>
    </citation>
    <scope>NUCLEOTIDE SEQUENCE [LARGE SCALE GENOMIC DNA]</scope>
</reference>
<accession>A0A1F7V7R2</accession>
<name>A0A1F7V7R2_9BACT</name>
<dbReference type="AlphaFoldDB" id="A0A1F7V7R2"/>